<keyword evidence="4" id="KW-1185">Reference proteome</keyword>
<proteinExistence type="predicted"/>
<evidence type="ECO:0000313" key="3">
    <source>
        <dbReference type="EMBL" id="KZV18211.1"/>
    </source>
</evidence>
<protein>
    <submittedName>
        <fullName evidence="3">Titin-like</fullName>
    </submittedName>
</protein>
<evidence type="ECO:0000256" key="1">
    <source>
        <dbReference type="SAM" id="MobiDB-lite"/>
    </source>
</evidence>
<dbReference type="AlphaFoldDB" id="A0A2Z7A995"/>
<organism evidence="3 4">
    <name type="scientific">Dorcoceras hygrometricum</name>
    <dbReference type="NCBI Taxonomy" id="472368"/>
    <lineage>
        <taxon>Eukaryota</taxon>
        <taxon>Viridiplantae</taxon>
        <taxon>Streptophyta</taxon>
        <taxon>Embryophyta</taxon>
        <taxon>Tracheophyta</taxon>
        <taxon>Spermatophyta</taxon>
        <taxon>Magnoliopsida</taxon>
        <taxon>eudicotyledons</taxon>
        <taxon>Gunneridae</taxon>
        <taxon>Pentapetalae</taxon>
        <taxon>asterids</taxon>
        <taxon>lamiids</taxon>
        <taxon>Lamiales</taxon>
        <taxon>Gesneriaceae</taxon>
        <taxon>Didymocarpoideae</taxon>
        <taxon>Trichosporeae</taxon>
        <taxon>Loxocarpinae</taxon>
        <taxon>Dorcoceras</taxon>
    </lineage>
</organism>
<dbReference type="OrthoDB" id="914291at2759"/>
<evidence type="ECO:0000313" key="4">
    <source>
        <dbReference type="Proteomes" id="UP000250235"/>
    </source>
</evidence>
<reference evidence="3 4" key="1">
    <citation type="journal article" date="2015" name="Proc. Natl. Acad. Sci. U.S.A.">
        <title>The resurrection genome of Boea hygrometrica: A blueprint for survival of dehydration.</title>
        <authorList>
            <person name="Xiao L."/>
            <person name="Yang G."/>
            <person name="Zhang L."/>
            <person name="Yang X."/>
            <person name="Zhao S."/>
            <person name="Ji Z."/>
            <person name="Zhou Q."/>
            <person name="Hu M."/>
            <person name="Wang Y."/>
            <person name="Chen M."/>
            <person name="Xu Y."/>
            <person name="Jin H."/>
            <person name="Xiao X."/>
            <person name="Hu G."/>
            <person name="Bao F."/>
            <person name="Hu Y."/>
            <person name="Wan P."/>
            <person name="Li L."/>
            <person name="Deng X."/>
            <person name="Kuang T."/>
            <person name="Xiang C."/>
            <person name="Zhu J.K."/>
            <person name="Oliver M.J."/>
            <person name="He Y."/>
        </authorList>
    </citation>
    <scope>NUCLEOTIDE SEQUENCE [LARGE SCALE GENOMIC DNA]</scope>
    <source>
        <strain evidence="4">cv. XS01</strain>
    </source>
</reference>
<dbReference type="Proteomes" id="UP000250235">
    <property type="component" value="Unassembled WGS sequence"/>
</dbReference>
<evidence type="ECO:0000256" key="2">
    <source>
        <dbReference type="SAM" id="SignalP"/>
    </source>
</evidence>
<accession>A0A2Z7A995</accession>
<feature type="region of interest" description="Disordered" evidence="1">
    <location>
        <begin position="12"/>
        <end position="183"/>
    </location>
</feature>
<dbReference type="EMBL" id="KV017496">
    <property type="protein sequence ID" value="KZV18211.1"/>
    <property type="molecule type" value="Genomic_DNA"/>
</dbReference>
<feature type="compositionally biased region" description="Basic and acidic residues" evidence="1">
    <location>
        <begin position="23"/>
        <end position="114"/>
    </location>
</feature>
<feature type="compositionally biased region" description="Basic and acidic residues" evidence="1">
    <location>
        <begin position="122"/>
        <end position="146"/>
    </location>
</feature>
<sequence length="183" mass="20226">MVATVTLALMGALQSEAVGRTQQSEKEPPNSEPVEQGKIEASAEKVNETELLNKDEPTIHETRVEELPEKADTPNDHEESVKKIVDFNHPPEEKFIDSGKKELETETQEEKSVATRELNPCEDPKPTESEAIEKPTRGEVTSRDIEPLTENGSTKNEAEVEGNGREEATKESGVINPGFSIYN</sequence>
<name>A0A2Z7A995_9LAMI</name>
<keyword evidence="2" id="KW-0732">Signal</keyword>
<gene>
    <name evidence="3" type="ORF">F511_20160</name>
</gene>
<feature type="chain" id="PRO_5016266299" evidence="2">
    <location>
        <begin position="20"/>
        <end position="183"/>
    </location>
</feature>
<feature type="compositionally biased region" description="Basic and acidic residues" evidence="1">
    <location>
        <begin position="156"/>
        <end position="170"/>
    </location>
</feature>
<feature type="signal peptide" evidence="2">
    <location>
        <begin position="1"/>
        <end position="19"/>
    </location>
</feature>